<dbReference type="GO" id="GO:0005886">
    <property type="term" value="C:plasma membrane"/>
    <property type="evidence" value="ECO:0007669"/>
    <property type="project" value="TreeGrafter"/>
</dbReference>
<dbReference type="Pfam" id="PF00535">
    <property type="entry name" value="Glycos_transf_2"/>
    <property type="match status" value="1"/>
</dbReference>
<dbReference type="AlphaFoldDB" id="A0A6L6YI87"/>
<dbReference type="PANTHER" id="PTHR48090">
    <property type="entry name" value="UNDECAPRENYL-PHOSPHATE 4-DEOXY-4-FORMAMIDO-L-ARABINOSE TRANSFERASE-RELATED"/>
    <property type="match status" value="1"/>
</dbReference>
<dbReference type="InterPro" id="IPR029044">
    <property type="entry name" value="Nucleotide-diphossugar_trans"/>
</dbReference>
<evidence type="ECO:0000256" key="6">
    <source>
        <dbReference type="ARBA" id="ARBA00023136"/>
    </source>
</evidence>
<feature type="domain" description="Glycosyltransferase 2-like" evidence="8">
    <location>
        <begin position="17"/>
        <end position="162"/>
    </location>
</feature>
<keyword evidence="10" id="KW-1185">Reference proteome</keyword>
<evidence type="ECO:0000256" key="7">
    <source>
        <dbReference type="SAM" id="Phobius"/>
    </source>
</evidence>
<evidence type="ECO:0000256" key="3">
    <source>
        <dbReference type="ARBA" id="ARBA00022679"/>
    </source>
</evidence>
<evidence type="ECO:0000313" key="9">
    <source>
        <dbReference type="EMBL" id="MVX56459.1"/>
    </source>
</evidence>
<keyword evidence="4 7" id="KW-0812">Transmembrane</keyword>
<evidence type="ECO:0000256" key="2">
    <source>
        <dbReference type="ARBA" id="ARBA00022676"/>
    </source>
</evidence>
<feature type="transmembrane region" description="Helical" evidence="7">
    <location>
        <begin position="257"/>
        <end position="282"/>
    </location>
</feature>
<dbReference type="CDD" id="cd04187">
    <property type="entry name" value="DPM1_like_bac"/>
    <property type="match status" value="1"/>
</dbReference>
<evidence type="ECO:0000313" key="10">
    <source>
        <dbReference type="Proteomes" id="UP000472580"/>
    </source>
</evidence>
<evidence type="ECO:0000256" key="4">
    <source>
        <dbReference type="ARBA" id="ARBA00022692"/>
    </source>
</evidence>
<protein>
    <submittedName>
        <fullName evidence="9">Glycosyltransferase</fullName>
    </submittedName>
</protein>
<dbReference type="PANTHER" id="PTHR48090:SF1">
    <property type="entry name" value="PROPHAGE BACTOPRENOL GLUCOSYL TRANSFERASE HOMOLOG"/>
    <property type="match status" value="1"/>
</dbReference>
<evidence type="ECO:0000256" key="1">
    <source>
        <dbReference type="ARBA" id="ARBA00004141"/>
    </source>
</evidence>
<dbReference type="EMBL" id="WSRP01000010">
    <property type="protein sequence ID" value="MVX56459.1"/>
    <property type="molecule type" value="Genomic_DNA"/>
</dbReference>
<keyword evidence="5 7" id="KW-1133">Transmembrane helix</keyword>
<proteinExistence type="predicted"/>
<name>A0A6L6YI87_9BURK</name>
<dbReference type="Proteomes" id="UP000472580">
    <property type="component" value="Unassembled WGS sequence"/>
</dbReference>
<keyword evidence="2" id="KW-0328">Glycosyltransferase</keyword>
<dbReference type="InterPro" id="IPR001173">
    <property type="entry name" value="Glyco_trans_2-like"/>
</dbReference>
<sequence length="307" mass="34634">MKKIIDSPQENTQPDLNSATYQTSSHVHIAILFIDDGSTDGTQERLKELKDKDSLVSYLTFTRNFGKEAALIAGIEHAKGDAVIPVDVDLQDPPEVIEKLIERFIDGADVVLAKRVDRSSDSFLKRKTALWFYGLHNLVSKPKIEENVGDFRLMSREVVENIKRMPEKNLFMKGIFAWPGSNRTDVVEYKRASRQAGSSKFNAWKLWNFALEGITSFSTAPLKISTYFGLIVSLFSFVMAVYFFFQKVILGIPISGYASIIVSILFLGGVQLMSIGVLGEYVGRIYLEVKNRPRYILKTSGERKNDK</sequence>
<organism evidence="9 10">
    <name type="scientific">Parasutterella muris</name>
    <dbReference type="NCBI Taxonomy" id="2565572"/>
    <lineage>
        <taxon>Bacteria</taxon>
        <taxon>Pseudomonadati</taxon>
        <taxon>Pseudomonadota</taxon>
        <taxon>Betaproteobacteria</taxon>
        <taxon>Burkholderiales</taxon>
        <taxon>Sutterellaceae</taxon>
        <taxon>Parasutterella</taxon>
    </lineage>
</organism>
<accession>A0A6L6YI87</accession>
<gene>
    <name evidence="9" type="ORF">E5987_04460</name>
</gene>
<evidence type="ECO:0000256" key="5">
    <source>
        <dbReference type="ARBA" id="ARBA00022989"/>
    </source>
</evidence>
<dbReference type="OrthoDB" id="9811884at2"/>
<keyword evidence="6 7" id="KW-0472">Membrane</keyword>
<feature type="transmembrane region" description="Helical" evidence="7">
    <location>
        <begin position="224"/>
        <end position="245"/>
    </location>
</feature>
<comment type="caution">
    <text evidence="9">The sequence shown here is derived from an EMBL/GenBank/DDBJ whole genome shotgun (WGS) entry which is preliminary data.</text>
</comment>
<keyword evidence="3 9" id="KW-0808">Transferase</keyword>
<dbReference type="Gene3D" id="3.90.550.10">
    <property type="entry name" value="Spore Coat Polysaccharide Biosynthesis Protein SpsA, Chain A"/>
    <property type="match status" value="1"/>
</dbReference>
<dbReference type="GO" id="GO:0016757">
    <property type="term" value="F:glycosyltransferase activity"/>
    <property type="evidence" value="ECO:0007669"/>
    <property type="project" value="UniProtKB-KW"/>
</dbReference>
<dbReference type="InterPro" id="IPR050256">
    <property type="entry name" value="Glycosyltransferase_2"/>
</dbReference>
<reference evidence="9 10" key="1">
    <citation type="submission" date="2019-12" db="EMBL/GenBank/DDBJ databases">
        <title>Microbes associate with the intestines of laboratory mice.</title>
        <authorList>
            <person name="Navarre W."/>
            <person name="Wong E."/>
        </authorList>
    </citation>
    <scope>NUCLEOTIDE SEQUENCE [LARGE SCALE GENOMIC DNA]</scope>
    <source>
        <strain evidence="9 10">NM82_D38</strain>
    </source>
</reference>
<evidence type="ECO:0000259" key="8">
    <source>
        <dbReference type="Pfam" id="PF00535"/>
    </source>
</evidence>
<comment type="subcellular location">
    <subcellularLocation>
        <location evidence="1">Membrane</location>
        <topology evidence="1">Multi-pass membrane protein</topology>
    </subcellularLocation>
</comment>
<dbReference type="SUPFAM" id="SSF53448">
    <property type="entry name" value="Nucleotide-diphospho-sugar transferases"/>
    <property type="match status" value="1"/>
</dbReference>